<dbReference type="SUPFAM" id="SSF51430">
    <property type="entry name" value="NAD(P)-linked oxidoreductase"/>
    <property type="match status" value="1"/>
</dbReference>
<dbReference type="InterPro" id="IPR050523">
    <property type="entry name" value="AKR_Detox_Biosynth"/>
</dbReference>
<dbReference type="AlphaFoldDB" id="A0A4Q5LZ60"/>
<dbReference type="RefSeq" id="WP_130021574.1">
    <property type="nucleotide sequence ID" value="NZ_SEWF01000018.1"/>
</dbReference>
<proteinExistence type="predicted"/>
<dbReference type="OrthoDB" id="9773828at2"/>
<dbReference type="GO" id="GO:0005829">
    <property type="term" value="C:cytosol"/>
    <property type="evidence" value="ECO:0007669"/>
    <property type="project" value="TreeGrafter"/>
</dbReference>
<dbReference type="Proteomes" id="UP000293162">
    <property type="component" value="Unassembled WGS sequence"/>
</dbReference>
<dbReference type="InterPro" id="IPR036812">
    <property type="entry name" value="NAD(P)_OxRdtase_dom_sf"/>
</dbReference>
<accession>A0A4Q5LZ60</accession>
<feature type="domain" description="NADP-dependent oxidoreductase" evidence="1">
    <location>
        <begin position="17"/>
        <end position="285"/>
    </location>
</feature>
<name>A0A4Q5LZ60_9BACT</name>
<protein>
    <submittedName>
        <fullName evidence="2">Aldo/keto reductase</fullName>
    </submittedName>
</protein>
<dbReference type="Gene3D" id="3.20.20.100">
    <property type="entry name" value="NADP-dependent oxidoreductase domain"/>
    <property type="match status" value="1"/>
</dbReference>
<dbReference type="InterPro" id="IPR023210">
    <property type="entry name" value="NADP_OxRdtase_dom"/>
</dbReference>
<evidence type="ECO:0000313" key="3">
    <source>
        <dbReference type="Proteomes" id="UP000293162"/>
    </source>
</evidence>
<dbReference type="PRINTS" id="PR00069">
    <property type="entry name" value="ALDKETRDTASE"/>
</dbReference>
<gene>
    <name evidence="2" type="ORF">EWM59_13855</name>
</gene>
<reference evidence="2 3" key="1">
    <citation type="submission" date="2019-02" db="EMBL/GenBank/DDBJ databases">
        <title>Bacterial novel species Emticicia sp. 17J42-9 isolated from soil.</title>
        <authorList>
            <person name="Jung H.-Y."/>
        </authorList>
    </citation>
    <scope>NUCLEOTIDE SEQUENCE [LARGE SCALE GENOMIC DNA]</scope>
    <source>
        <strain evidence="2 3">17J42-9</strain>
    </source>
</reference>
<evidence type="ECO:0000313" key="2">
    <source>
        <dbReference type="EMBL" id="RYU95128.1"/>
    </source>
</evidence>
<dbReference type="InterPro" id="IPR020471">
    <property type="entry name" value="AKR"/>
</dbReference>
<dbReference type="PANTHER" id="PTHR43364">
    <property type="entry name" value="NADH-SPECIFIC METHYLGLYOXAL REDUCTASE-RELATED"/>
    <property type="match status" value="1"/>
</dbReference>
<dbReference type="Pfam" id="PF00248">
    <property type="entry name" value="Aldo_ket_red"/>
    <property type="match status" value="1"/>
</dbReference>
<dbReference type="PANTHER" id="PTHR43364:SF1">
    <property type="entry name" value="OXIDOREDUCTASE YDHF"/>
    <property type="match status" value="1"/>
</dbReference>
<keyword evidence="3" id="KW-1185">Reference proteome</keyword>
<dbReference type="EMBL" id="SEWF01000018">
    <property type="protein sequence ID" value="RYU95128.1"/>
    <property type="molecule type" value="Genomic_DNA"/>
</dbReference>
<dbReference type="GO" id="GO:0016491">
    <property type="term" value="F:oxidoreductase activity"/>
    <property type="evidence" value="ECO:0007669"/>
    <property type="project" value="InterPro"/>
</dbReference>
<sequence>MKKVYLSDSGPKVSEAIYGFWRWNNEGQSTTTKIEKIINLCLELGINTFDHADIYGDNTIEEHFGKIIKSKSFKREEIVLFSKCGIRRSDDGSFDYYDTSREHILKSVDNSLKRLKTDYLDIFLLHQSDFLADPEQTAMAVAQVVNSGKVNHIGVANFSVFQHQLLASYLTIPIVTNHIELNLMNTSAIEDGRIDFIKQSFSKPLAWAPLAGGRILTGEDEKAHQVRAKLEKIGAKYEANIEQTAVAWLMKLGTLPIIGSISESRIKNAASASNFKLTNQDWYEIYNVVCPTRNIDISHE</sequence>
<evidence type="ECO:0000259" key="1">
    <source>
        <dbReference type="Pfam" id="PF00248"/>
    </source>
</evidence>
<organism evidence="2 3">
    <name type="scientific">Emticicia agri</name>
    <dbReference type="NCBI Taxonomy" id="2492393"/>
    <lineage>
        <taxon>Bacteria</taxon>
        <taxon>Pseudomonadati</taxon>
        <taxon>Bacteroidota</taxon>
        <taxon>Cytophagia</taxon>
        <taxon>Cytophagales</taxon>
        <taxon>Leadbetterellaceae</taxon>
        <taxon>Emticicia</taxon>
    </lineage>
</organism>
<comment type="caution">
    <text evidence="2">The sequence shown here is derived from an EMBL/GenBank/DDBJ whole genome shotgun (WGS) entry which is preliminary data.</text>
</comment>
<dbReference type="CDD" id="cd19092">
    <property type="entry name" value="AKR_BsYcsN_EcYdhF-like"/>
    <property type="match status" value="1"/>
</dbReference>